<organism evidence="1 2">
    <name type="scientific">Polymorphum gilvum (strain LMG 25793 / CGMCC 1.9160 / SL003B-26A1)</name>
    <dbReference type="NCBI Taxonomy" id="991905"/>
    <lineage>
        <taxon>Bacteria</taxon>
        <taxon>Pseudomonadati</taxon>
        <taxon>Pseudomonadota</taxon>
        <taxon>Alphaproteobacteria</taxon>
        <taxon>Rhodobacterales</taxon>
        <taxon>Paracoccaceae</taxon>
        <taxon>Polymorphum</taxon>
    </lineage>
</organism>
<keyword evidence="2" id="KW-1185">Reference proteome</keyword>
<name>F2J045_POLGS</name>
<evidence type="ECO:0000313" key="2">
    <source>
        <dbReference type="Proteomes" id="UP000008130"/>
    </source>
</evidence>
<dbReference type="HOGENOM" id="CLU_2194535_0_0_5"/>
<accession>F2J045</accession>
<reference evidence="1 2" key="1">
    <citation type="journal article" date="2011" name="J. Bacteriol.">
        <title>Complete genome sequence of Polymorphum gilvum SL003B-26A1T, a crude oil-degrading bacterium from oil-polluted saline soil.</title>
        <authorList>
            <person name="Li S.G."/>
            <person name="Tang Y.Q."/>
            <person name="Nie Y."/>
            <person name="Cai M."/>
            <person name="Wu X.L."/>
        </authorList>
    </citation>
    <scope>NUCLEOTIDE SEQUENCE [LARGE SCALE GENOMIC DNA]</scope>
    <source>
        <strain evidence="2">LMG 25793 / CGMCC 1.9160 / SL003B-26A1</strain>
    </source>
</reference>
<dbReference type="AlphaFoldDB" id="F2J045"/>
<dbReference type="eggNOG" id="ENOG5033AFV">
    <property type="taxonomic scope" value="Bacteria"/>
</dbReference>
<dbReference type="KEGG" id="pgv:SL003B_3458"/>
<sequence>MSAHPTIADACALADATLADIGLIGPAAADDAASIPQNRERLVLARLSAMPFFGGLPTHLPPLSPDERRARLDALVALWASGCPRAIDERLFADLLERNGSRKRLRSR</sequence>
<dbReference type="Proteomes" id="UP000008130">
    <property type="component" value="Chromosome"/>
</dbReference>
<dbReference type="EMBL" id="CP002568">
    <property type="protein sequence ID" value="ADZ71880.1"/>
    <property type="molecule type" value="Genomic_DNA"/>
</dbReference>
<proteinExistence type="predicted"/>
<dbReference type="OrthoDB" id="7857346at2"/>
<protein>
    <submittedName>
        <fullName evidence="1">Uncharacterized protein</fullName>
    </submittedName>
</protein>
<gene>
    <name evidence="1" type="ordered locus">SL003B_3458</name>
</gene>
<dbReference type="RefSeq" id="WP_013654189.1">
    <property type="nucleotide sequence ID" value="NC_015259.1"/>
</dbReference>
<evidence type="ECO:0000313" key="1">
    <source>
        <dbReference type="EMBL" id="ADZ71880.1"/>
    </source>
</evidence>